<dbReference type="Gene3D" id="1.10.3210.10">
    <property type="entry name" value="Hypothetical protein af1432"/>
    <property type="match status" value="1"/>
</dbReference>
<dbReference type="PANTHER" id="PTHR33525:SF3">
    <property type="entry name" value="RIBONUCLEASE Y"/>
    <property type="match status" value="1"/>
</dbReference>
<dbReference type="RefSeq" id="WP_198100793.1">
    <property type="nucleotide sequence ID" value="NZ_JAEDAL010000004.1"/>
</dbReference>
<keyword evidence="3" id="KW-1185">Reference proteome</keyword>
<evidence type="ECO:0000313" key="2">
    <source>
        <dbReference type="EMBL" id="MBH9553171.1"/>
    </source>
</evidence>
<gene>
    <name evidence="2" type="ORF">I7X43_09965</name>
</gene>
<dbReference type="InterPro" id="IPR052340">
    <property type="entry name" value="RNase_Y/CdgJ"/>
</dbReference>
<dbReference type="AlphaFoldDB" id="A0A931J0K4"/>
<dbReference type="SUPFAM" id="SSF109604">
    <property type="entry name" value="HD-domain/PDEase-like"/>
    <property type="match status" value="1"/>
</dbReference>
<dbReference type="PANTHER" id="PTHR33525">
    <property type="match status" value="1"/>
</dbReference>
<organism evidence="2 3">
    <name type="scientific">Inhella gelatinilytica</name>
    <dbReference type="NCBI Taxonomy" id="2795030"/>
    <lineage>
        <taxon>Bacteria</taxon>
        <taxon>Pseudomonadati</taxon>
        <taxon>Pseudomonadota</taxon>
        <taxon>Betaproteobacteria</taxon>
        <taxon>Burkholderiales</taxon>
        <taxon>Sphaerotilaceae</taxon>
        <taxon>Inhella</taxon>
    </lineage>
</organism>
<evidence type="ECO:0000259" key="1">
    <source>
        <dbReference type="PROSITE" id="PS51833"/>
    </source>
</evidence>
<proteinExistence type="predicted"/>
<dbReference type="EMBL" id="JAEDAL010000004">
    <property type="protein sequence ID" value="MBH9553171.1"/>
    <property type="molecule type" value="Genomic_DNA"/>
</dbReference>
<dbReference type="Proteomes" id="UP000620139">
    <property type="component" value="Unassembled WGS sequence"/>
</dbReference>
<name>A0A931J0K4_9BURK</name>
<feature type="domain" description="HDOD" evidence="1">
    <location>
        <begin position="22"/>
        <end position="213"/>
    </location>
</feature>
<dbReference type="PROSITE" id="PS51833">
    <property type="entry name" value="HDOD"/>
    <property type="match status" value="1"/>
</dbReference>
<accession>A0A931J0K4</accession>
<protein>
    <submittedName>
        <fullName evidence="2">HDOD domain-containing protein</fullName>
    </submittedName>
</protein>
<reference evidence="2" key="1">
    <citation type="submission" date="2020-12" db="EMBL/GenBank/DDBJ databases">
        <title>The genome sequence of Inhella sp. 4Y17.</title>
        <authorList>
            <person name="Liu Y."/>
        </authorList>
    </citation>
    <scope>NUCLEOTIDE SEQUENCE</scope>
    <source>
        <strain evidence="2">4Y10</strain>
    </source>
</reference>
<dbReference type="Pfam" id="PF08668">
    <property type="entry name" value="HDOD"/>
    <property type="match status" value="1"/>
</dbReference>
<evidence type="ECO:0000313" key="3">
    <source>
        <dbReference type="Proteomes" id="UP000620139"/>
    </source>
</evidence>
<dbReference type="InterPro" id="IPR013976">
    <property type="entry name" value="HDOD"/>
</dbReference>
<comment type="caution">
    <text evidence="2">The sequence shown here is derived from an EMBL/GenBank/DDBJ whole genome shotgun (WGS) entry which is preliminary data.</text>
</comment>
<sequence length="283" mass="30559">MNSTVHPIPAAAERFFANHSALPTMPEVASRLLKSFDDPNINMAKLAELIGKDATLSAKVLRLANSARYSPSHNIGTLHDAANALGMDLLRNLSMAAAISGAFPAVMGLDRKVFWRHAVSTAAYARLLAKLLRLDADEVYLAGLMLRTGELLMAMTEGQQVADVETHAQEPGSRYSLEQTRFGCTHADVTASLAAHWRFPKEMVQAFTDANDPMSVRPFSLMAAVLHLAEVLADADAVKTDRVGALKAAVPELIEHLHLDLDDLSKRLADAGDVGQDVDLLLS</sequence>